<organism evidence="1 2">
    <name type="scientific">Pristionchus pacificus</name>
    <name type="common">Parasitic nematode worm</name>
    <dbReference type="NCBI Taxonomy" id="54126"/>
    <lineage>
        <taxon>Eukaryota</taxon>
        <taxon>Metazoa</taxon>
        <taxon>Ecdysozoa</taxon>
        <taxon>Nematoda</taxon>
        <taxon>Chromadorea</taxon>
        <taxon>Rhabditida</taxon>
        <taxon>Rhabditina</taxon>
        <taxon>Diplogasteromorpha</taxon>
        <taxon>Diplogasteroidea</taxon>
        <taxon>Neodiplogasteridae</taxon>
        <taxon>Pristionchus</taxon>
    </lineage>
</organism>
<dbReference type="Pfam" id="PF25093">
    <property type="entry name" value="DUF7807"/>
    <property type="match status" value="1"/>
</dbReference>
<evidence type="ECO:0000313" key="1">
    <source>
        <dbReference type="EnsemblMetazoa" id="PPA35035.1"/>
    </source>
</evidence>
<dbReference type="EnsemblMetazoa" id="PPA35035.1">
    <property type="protein sequence ID" value="PPA35035.1"/>
    <property type="gene ID" value="WBGene00273404"/>
</dbReference>
<dbReference type="PANTHER" id="PTHR34851:SF5">
    <property type="entry name" value="MARVEL DOMAIN-CONTAINING PROTEIN"/>
    <property type="match status" value="1"/>
</dbReference>
<gene>
    <name evidence="1" type="primary">WBGene00273404</name>
</gene>
<dbReference type="Proteomes" id="UP000005239">
    <property type="component" value="Unassembled WGS sequence"/>
</dbReference>
<name>A0A2A6C7H7_PRIPA</name>
<dbReference type="InterPro" id="IPR056709">
    <property type="entry name" value="DUF7807"/>
</dbReference>
<sequence length="173" mass="18806">MDRCRADKLVHSRVLAVLTCIVSGYNMIMVISSVSSSWDIALRSVLFGLHVIAAMSTFSAIGFNIPLLMVPIILVSILTLLVNAVFCVLSITALADGDSFYGSYIRSHHASKGGSGSDSAVRSYAINTAITSGIMVLLNLRSCFVHVTAYRLIKERRYPRLITVSTTSVRSYP</sequence>
<accession>A0A2A6C7H7</accession>
<dbReference type="PANTHER" id="PTHR34851">
    <property type="entry name" value="PROTEIN CBG05235-RELATED"/>
    <property type="match status" value="1"/>
</dbReference>
<proteinExistence type="predicted"/>
<reference evidence="2" key="1">
    <citation type="journal article" date="2008" name="Nat. Genet.">
        <title>The Pristionchus pacificus genome provides a unique perspective on nematode lifestyle and parasitism.</title>
        <authorList>
            <person name="Dieterich C."/>
            <person name="Clifton S.W."/>
            <person name="Schuster L.N."/>
            <person name="Chinwalla A."/>
            <person name="Delehaunty K."/>
            <person name="Dinkelacker I."/>
            <person name="Fulton L."/>
            <person name="Fulton R."/>
            <person name="Godfrey J."/>
            <person name="Minx P."/>
            <person name="Mitreva M."/>
            <person name="Roeseler W."/>
            <person name="Tian H."/>
            <person name="Witte H."/>
            <person name="Yang S.P."/>
            <person name="Wilson R.K."/>
            <person name="Sommer R.J."/>
        </authorList>
    </citation>
    <scope>NUCLEOTIDE SEQUENCE [LARGE SCALE GENOMIC DNA]</scope>
    <source>
        <strain evidence="2">PS312</strain>
    </source>
</reference>
<keyword evidence="2" id="KW-1185">Reference proteome</keyword>
<protein>
    <submittedName>
        <fullName evidence="1">Uncharacterized protein</fullName>
    </submittedName>
</protein>
<reference evidence="1" key="2">
    <citation type="submission" date="2022-06" db="UniProtKB">
        <authorList>
            <consortium name="EnsemblMetazoa"/>
        </authorList>
    </citation>
    <scope>IDENTIFICATION</scope>
    <source>
        <strain evidence="1">PS312</strain>
    </source>
</reference>
<accession>A0A8R1UL73</accession>
<dbReference type="AlphaFoldDB" id="A0A2A6C7H7"/>
<evidence type="ECO:0000313" key="2">
    <source>
        <dbReference type="Proteomes" id="UP000005239"/>
    </source>
</evidence>